<gene>
    <name evidence="1" type="ORF">CINC_LOCUS11195</name>
</gene>
<reference evidence="1" key="1">
    <citation type="submission" date="2021-12" db="EMBL/GenBank/DDBJ databases">
        <authorList>
            <person name="King R."/>
        </authorList>
    </citation>
    <scope>NUCLEOTIDE SEQUENCE</scope>
</reference>
<sequence>MGRKALRCGACIRAQTARLFRAVTCGMFPGGAQGTTINVTLVSGRGDTAPARYAACAGRSTSAAASRHAAPAALAGSTSAAATKWTTQHTLVTRGDGGARAWSAVHECTVAVCRGRRGQRRWPLAAAAVTFEHLAIGVRLWLAHLKWLITPSR</sequence>
<organism evidence="1 2">
    <name type="scientific">Chrysodeixis includens</name>
    <name type="common">Soybean looper</name>
    <name type="synonym">Pseudoplusia includens</name>
    <dbReference type="NCBI Taxonomy" id="689277"/>
    <lineage>
        <taxon>Eukaryota</taxon>
        <taxon>Metazoa</taxon>
        <taxon>Ecdysozoa</taxon>
        <taxon>Arthropoda</taxon>
        <taxon>Hexapoda</taxon>
        <taxon>Insecta</taxon>
        <taxon>Pterygota</taxon>
        <taxon>Neoptera</taxon>
        <taxon>Endopterygota</taxon>
        <taxon>Lepidoptera</taxon>
        <taxon>Glossata</taxon>
        <taxon>Ditrysia</taxon>
        <taxon>Noctuoidea</taxon>
        <taxon>Noctuidae</taxon>
        <taxon>Plusiinae</taxon>
        <taxon>Chrysodeixis</taxon>
    </lineage>
</organism>
<name>A0A9N8L067_CHRIL</name>
<proteinExistence type="predicted"/>
<dbReference type="AlphaFoldDB" id="A0A9N8L067"/>
<accession>A0A9N8L067</accession>
<dbReference type="EMBL" id="LR824008">
    <property type="protein sequence ID" value="CAD0196907.1"/>
    <property type="molecule type" value="Genomic_DNA"/>
</dbReference>
<evidence type="ECO:0000313" key="2">
    <source>
        <dbReference type="Proteomes" id="UP001154114"/>
    </source>
</evidence>
<protein>
    <submittedName>
        <fullName evidence="1">Uncharacterized protein</fullName>
    </submittedName>
</protein>
<keyword evidence="2" id="KW-1185">Reference proteome</keyword>
<evidence type="ECO:0000313" key="1">
    <source>
        <dbReference type="EMBL" id="CAD0196907.1"/>
    </source>
</evidence>
<dbReference type="Proteomes" id="UP001154114">
    <property type="component" value="Chromosome 5"/>
</dbReference>